<proteinExistence type="inferred from homology"/>
<comment type="similarity">
    <text evidence="2 4">Belongs to the Nudix hydrolase family.</text>
</comment>
<keyword evidence="3 4" id="KW-0378">Hydrolase</keyword>
<sequence>MSILTKEARYQPGDLLVRGSRTESPTRSPPSHYRQGLSHHPDPPGTMSGQPAQPIIDTHVLLLDGEKILLSQRGGPYGYRRWHLPSGKLDQGETLTAGAARELFEETGVTTDPGHLELRHVVHHRQEDGSERIGFFFVATEWTGTPVNKEPEKCLALQWFATHDLPEDIIEYPYAGLHGCLGQAGSLTLHGWQ</sequence>
<dbReference type="PANTHER" id="PTHR43046:SF16">
    <property type="entry name" value="ADP-RIBOSE PYROPHOSPHATASE YJHB-RELATED"/>
    <property type="match status" value="1"/>
</dbReference>
<evidence type="ECO:0000256" key="3">
    <source>
        <dbReference type="ARBA" id="ARBA00022801"/>
    </source>
</evidence>
<feature type="compositionally biased region" description="Low complexity" evidence="5">
    <location>
        <begin position="22"/>
        <end position="31"/>
    </location>
</feature>
<evidence type="ECO:0000256" key="4">
    <source>
        <dbReference type="RuleBase" id="RU003476"/>
    </source>
</evidence>
<reference evidence="7 8" key="1">
    <citation type="journal article" date="2019" name="Int. J. Syst. Evol. Microbiol.">
        <title>The Global Catalogue of Microorganisms (GCM) 10K type strain sequencing project: providing services to taxonomists for standard genome sequencing and annotation.</title>
        <authorList>
            <consortium name="The Broad Institute Genomics Platform"/>
            <consortium name="The Broad Institute Genome Sequencing Center for Infectious Disease"/>
            <person name="Wu L."/>
            <person name="Ma J."/>
        </authorList>
    </citation>
    <scope>NUCLEOTIDE SEQUENCE [LARGE SCALE GENOMIC DNA]</scope>
    <source>
        <strain evidence="7 8">JCM 6923</strain>
    </source>
</reference>
<gene>
    <name evidence="7" type="ORF">GCM10010422_58390</name>
</gene>
<evidence type="ECO:0000256" key="2">
    <source>
        <dbReference type="ARBA" id="ARBA00005582"/>
    </source>
</evidence>
<dbReference type="CDD" id="cd04683">
    <property type="entry name" value="NUDIX_Hydrolase"/>
    <property type="match status" value="1"/>
</dbReference>
<dbReference type="Pfam" id="PF00293">
    <property type="entry name" value="NUDIX"/>
    <property type="match status" value="1"/>
</dbReference>
<dbReference type="PANTHER" id="PTHR43046">
    <property type="entry name" value="GDP-MANNOSE MANNOSYL HYDROLASE"/>
    <property type="match status" value="1"/>
</dbReference>
<keyword evidence="8" id="KW-1185">Reference proteome</keyword>
<evidence type="ECO:0000256" key="1">
    <source>
        <dbReference type="ARBA" id="ARBA00001946"/>
    </source>
</evidence>
<dbReference type="Gene3D" id="3.90.79.10">
    <property type="entry name" value="Nucleoside Triphosphate Pyrophosphohydrolase"/>
    <property type="match status" value="1"/>
</dbReference>
<evidence type="ECO:0000259" key="6">
    <source>
        <dbReference type="PROSITE" id="PS51462"/>
    </source>
</evidence>
<evidence type="ECO:0000313" key="8">
    <source>
        <dbReference type="Proteomes" id="UP001501721"/>
    </source>
</evidence>
<comment type="caution">
    <text evidence="7">The sequence shown here is derived from an EMBL/GenBank/DDBJ whole genome shotgun (WGS) entry which is preliminary data.</text>
</comment>
<dbReference type="SUPFAM" id="SSF55811">
    <property type="entry name" value="Nudix"/>
    <property type="match status" value="1"/>
</dbReference>
<dbReference type="InterPro" id="IPR000086">
    <property type="entry name" value="NUDIX_hydrolase_dom"/>
</dbReference>
<dbReference type="InterPro" id="IPR020084">
    <property type="entry name" value="NUDIX_hydrolase_CS"/>
</dbReference>
<evidence type="ECO:0000313" key="7">
    <source>
        <dbReference type="EMBL" id="GAA2501378.1"/>
    </source>
</evidence>
<protein>
    <recommendedName>
        <fullName evidence="6">Nudix hydrolase domain-containing protein</fullName>
    </recommendedName>
</protein>
<organism evidence="7 8">
    <name type="scientific">Streptomyces graminearus</name>
    <dbReference type="NCBI Taxonomy" id="284030"/>
    <lineage>
        <taxon>Bacteria</taxon>
        <taxon>Bacillati</taxon>
        <taxon>Actinomycetota</taxon>
        <taxon>Actinomycetes</taxon>
        <taxon>Kitasatosporales</taxon>
        <taxon>Streptomycetaceae</taxon>
        <taxon>Streptomyces</taxon>
    </lineage>
</organism>
<feature type="domain" description="Nudix hydrolase" evidence="6">
    <location>
        <begin position="53"/>
        <end position="182"/>
    </location>
</feature>
<dbReference type="PROSITE" id="PS51462">
    <property type="entry name" value="NUDIX"/>
    <property type="match status" value="1"/>
</dbReference>
<dbReference type="InterPro" id="IPR020476">
    <property type="entry name" value="Nudix_hydrolase"/>
</dbReference>
<dbReference type="EMBL" id="BAAATL010000031">
    <property type="protein sequence ID" value="GAA2501378.1"/>
    <property type="molecule type" value="Genomic_DNA"/>
</dbReference>
<dbReference type="Proteomes" id="UP001501721">
    <property type="component" value="Unassembled WGS sequence"/>
</dbReference>
<feature type="region of interest" description="Disordered" evidence="5">
    <location>
        <begin position="10"/>
        <end position="52"/>
    </location>
</feature>
<comment type="cofactor">
    <cofactor evidence="1">
        <name>Mg(2+)</name>
        <dbReference type="ChEBI" id="CHEBI:18420"/>
    </cofactor>
</comment>
<name>A0ABN3MGH2_9ACTN</name>
<dbReference type="PRINTS" id="PR00502">
    <property type="entry name" value="NUDIXFAMILY"/>
</dbReference>
<evidence type="ECO:0000256" key="5">
    <source>
        <dbReference type="SAM" id="MobiDB-lite"/>
    </source>
</evidence>
<dbReference type="PROSITE" id="PS00893">
    <property type="entry name" value="NUDIX_BOX"/>
    <property type="match status" value="1"/>
</dbReference>
<dbReference type="InterPro" id="IPR015797">
    <property type="entry name" value="NUDIX_hydrolase-like_dom_sf"/>
</dbReference>
<accession>A0ABN3MGH2</accession>